<reference evidence="3" key="1">
    <citation type="submission" date="2018-05" db="EMBL/GenBank/DDBJ databases">
        <title>Draft genome sequence of Stemphylium lycopersici strain CIDEFI 213.</title>
        <authorList>
            <person name="Medina R."/>
            <person name="Franco M.E.E."/>
            <person name="Lucentini C.G."/>
            <person name="Saparrat M.C.N."/>
            <person name="Balatti P.A."/>
        </authorList>
    </citation>
    <scope>NUCLEOTIDE SEQUENCE [LARGE SCALE GENOMIC DNA]</scope>
    <source>
        <strain evidence="3">CIDEFI 213</strain>
    </source>
</reference>
<evidence type="ECO:0000313" key="3">
    <source>
        <dbReference type="Proteomes" id="UP000249619"/>
    </source>
</evidence>
<sequence>MPPKRKDFLKPKPKGKMKPQEPQTENDFLEAADEHEQAAGKWRAGDAAKAARFFNRAIDAYNDGLKCHPQSFDLAYNKANLQYTITEDERIVSQFGNRTALLEETLTSHRFAISLNPTNTDILFNAAQVLTSLAEAGLETSTQAAGNHDARRLLEEAVDIFTKCLESQQQEYSQMQTEIAKAQACGEYQEAWEGERQQQPEAQEKDEKTESSDAEAPGDWATVEEPLTPEAILETCTAQLNALTTLLGLYNPALDLSSIEKKAQDGLDTALRKIPALIELIDKSPAAATTAIEEAKAGPTLSIGSTNTAEEATTTPKEDAILAAANLQTSVMEVHYRSGRIASTEYAAAVERIFSNLLQSAEQGSGLDLATINTQSAYADALMDLASALADGAQYAPSQPTFATDVEIQWTALTQTQNLLTKLASAPSTSILSPLRLADVFIARGDTDLFRFRISLFGGAKPAWAKSGPTLVANAGVFYRGGRSYAEKAGAAQVRSTADAKAIVAEILKEVSSGSGVTKDTWKGRNADVTKVLEQMVEEGIVGRDDAEGVLRFT</sequence>
<protein>
    <submittedName>
        <fullName evidence="2">Uncharacterized protein</fullName>
    </submittedName>
</protein>
<organism evidence="2 3">
    <name type="scientific">Stemphylium lycopersici</name>
    <name type="common">Tomato gray leaf spot disease fungus</name>
    <name type="synonym">Thyrospora lycopersici</name>
    <dbReference type="NCBI Taxonomy" id="183478"/>
    <lineage>
        <taxon>Eukaryota</taxon>
        <taxon>Fungi</taxon>
        <taxon>Dikarya</taxon>
        <taxon>Ascomycota</taxon>
        <taxon>Pezizomycotina</taxon>
        <taxon>Dothideomycetes</taxon>
        <taxon>Pleosporomycetidae</taxon>
        <taxon>Pleosporales</taxon>
        <taxon>Pleosporineae</taxon>
        <taxon>Pleosporaceae</taxon>
        <taxon>Stemphylium</taxon>
    </lineage>
</organism>
<feature type="compositionally biased region" description="Basic and acidic residues" evidence="1">
    <location>
        <begin position="193"/>
        <end position="211"/>
    </location>
</feature>
<feature type="region of interest" description="Disordered" evidence="1">
    <location>
        <begin position="191"/>
        <end position="217"/>
    </location>
</feature>
<evidence type="ECO:0000313" key="2">
    <source>
        <dbReference type="EMBL" id="RAR07393.1"/>
    </source>
</evidence>
<feature type="region of interest" description="Disordered" evidence="1">
    <location>
        <begin position="1"/>
        <end position="27"/>
    </location>
</feature>
<dbReference type="InterPro" id="IPR011990">
    <property type="entry name" value="TPR-like_helical_dom_sf"/>
</dbReference>
<dbReference type="AlphaFoldDB" id="A0A364MYV2"/>
<dbReference type="EMBL" id="QGDH01000101">
    <property type="protein sequence ID" value="RAR07393.1"/>
    <property type="molecule type" value="Genomic_DNA"/>
</dbReference>
<keyword evidence="3" id="KW-1185">Reference proteome</keyword>
<name>A0A364MYV2_STELY</name>
<evidence type="ECO:0000256" key="1">
    <source>
        <dbReference type="SAM" id="MobiDB-lite"/>
    </source>
</evidence>
<dbReference type="SUPFAM" id="SSF48452">
    <property type="entry name" value="TPR-like"/>
    <property type="match status" value="1"/>
</dbReference>
<feature type="compositionally biased region" description="Basic and acidic residues" evidence="1">
    <location>
        <begin position="1"/>
        <end position="10"/>
    </location>
</feature>
<comment type="caution">
    <text evidence="2">The sequence shown here is derived from an EMBL/GenBank/DDBJ whole genome shotgun (WGS) entry which is preliminary data.</text>
</comment>
<dbReference type="Gene3D" id="1.25.40.10">
    <property type="entry name" value="Tetratricopeptide repeat domain"/>
    <property type="match status" value="1"/>
</dbReference>
<gene>
    <name evidence="2" type="ORF">DDE83_006503</name>
</gene>
<accession>A0A364MYV2</accession>
<dbReference type="Proteomes" id="UP000249619">
    <property type="component" value="Unassembled WGS sequence"/>
</dbReference>
<proteinExistence type="predicted"/>